<protein>
    <submittedName>
        <fullName evidence="10">2-keto-3-deoxygluconate permease</fullName>
    </submittedName>
</protein>
<feature type="transmembrane region" description="Helical" evidence="9">
    <location>
        <begin position="12"/>
        <end position="31"/>
    </location>
</feature>
<dbReference type="GO" id="GO:0016020">
    <property type="term" value="C:membrane"/>
    <property type="evidence" value="ECO:0007669"/>
    <property type="project" value="InterPro"/>
</dbReference>
<evidence type="ECO:0000256" key="1">
    <source>
        <dbReference type="ARBA" id="ARBA00006430"/>
    </source>
</evidence>
<dbReference type="AlphaFoldDB" id="A0A919RYA7"/>
<gene>
    <name evidence="10" type="primary">kdgT1</name>
    <name evidence="10" type="ORF">CPJCM30710_03510</name>
</gene>
<accession>A0A919RYA7</accession>
<name>A0A919RYA7_9CLOT</name>
<evidence type="ECO:0000256" key="7">
    <source>
        <dbReference type="ARBA" id="ARBA00022989"/>
    </source>
</evidence>
<feature type="transmembrane region" description="Helical" evidence="9">
    <location>
        <begin position="51"/>
        <end position="70"/>
    </location>
</feature>
<dbReference type="RefSeq" id="WP_212902442.1">
    <property type="nucleotide sequence ID" value="NZ_BOPZ01000002.1"/>
</dbReference>
<evidence type="ECO:0000256" key="2">
    <source>
        <dbReference type="ARBA" id="ARBA00022448"/>
    </source>
</evidence>
<keyword evidence="4" id="KW-0762">Sugar transport</keyword>
<feature type="transmembrane region" description="Helical" evidence="9">
    <location>
        <begin position="163"/>
        <end position="184"/>
    </location>
</feature>
<organism evidence="10 11">
    <name type="scientific">Clostridium polyendosporum</name>
    <dbReference type="NCBI Taxonomy" id="69208"/>
    <lineage>
        <taxon>Bacteria</taxon>
        <taxon>Bacillati</taxon>
        <taxon>Bacillota</taxon>
        <taxon>Clostridia</taxon>
        <taxon>Eubacteriales</taxon>
        <taxon>Clostridiaceae</taxon>
        <taxon>Clostridium</taxon>
    </lineage>
</organism>
<keyword evidence="6" id="KW-0769">Symport</keyword>
<reference evidence="10" key="1">
    <citation type="submission" date="2021-03" db="EMBL/GenBank/DDBJ databases">
        <title>Taxonomic study of Clostridium polyendosporum from meadow-gley soil under rice.</title>
        <authorList>
            <person name="Kobayashi H."/>
            <person name="Tanizawa Y."/>
            <person name="Yagura M."/>
        </authorList>
    </citation>
    <scope>NUCLEOTIDE SEQUENCE</scope>
    <source>
        <strain evidence="10">JCM 30710</strain>
    </source>
</reference>
<keyword evidence="5 9" id="KW-0812">Transmembrane</keyword>
<feature type="transmembrane region" description="Helical" evidence="9">
    <location>
        <begin position="136"/>
        <end position="157"/>
    </location>
</feature>
<keyword evidence="3" id="KW-1003">Cell membrane</keyword>
<proteinExistence type="inferred from homology"/>
<comment type="caution">
    <text evidence="10">The sequence shown here is derived from an EMBL/GenBank/DDBJ whole genome shotgun (WGS) entry which is preliminary data.</text>
</comment>
<feature type="transmembrane region" description="Helical" evidence="9">
    <location>
        <begin position="77"/>
        <end position="95"/>
    </location>
</feature>
<dbReference type="Pfam" id="PF03812">
    <property type="entry name" value="KdgT"/>
    <property type="match status" value="1"/>
</dbReference>
<evidence type="ECO:0000256" key="8">
    <source>
        <dbReference type="ARBA" id="ARBA00023136"/>
    </source>
</evidence>
<feature type="transmembrane region" description="Helical" evidence="9">
    <location>
        <begin position="219"/>
        <end position="241"/>
    </location>
</feature>
<keyword evidence="7 9" id="KW-1133">Transmembrane helix</keyword>
<keyword evidence="11" id="KW-1185">Reference proteome</keyword>
<dbReference type="Proteomes" id="UP000679179">
    <property type="component" value="Unassembled WGS sequence"/>
</dbReference>
<keyword evidence="8 9" id="KW-0472">Membrane</keyword>
<dbReference type="GO" id="GO:0015649">
    <property type="term" value="F:2-keto-3-deoxygluconate:proton symporter activity"/>
    <property type="evidence" value="ECO:0007669"/>
    <property type="project" value="InterPro"/>
</dbReference>
<keyword evidence="2" id="KW-0813">Transport</keyword>
<evidence type="ECO:0000313" key="11">
    <source>
        <dbReference type="Proteomes" id="UP000679179"/>
    </source>
</evidence>
<sequence length="322" mass="33381">MKVPIYNFMKKVPGGMMVVPLLFGATINTFFPHALEIGGFTEELFKKGAQPLIGMFLCCMGSQIAFNKAGLPIKRGFISLITKFIIGAIIAITVGKMFGTAGILGITPMVWMSAFSSVNTGLYVAVADQYGDAADVGAGAIIALSGGAFFTMIALGASGLANIPILSMVAVIVPVIVGFILGNLDSGMKKFLGHGQHTLIPFFAFALGANMNFINLIKAGAPGAILGLLVLVISGFAGYFVHRLFGYHAGVTAAIGNTAGNQLATPLAIVTADATLKPYLQTATAQIATSIIITAILCPMLVDYLDKKIKAKSAANAVEAVA</sequence>
<evidence type="ECO:0000256" key="3">
    <source>
        <dbReference type="ARBA" id="ARBA00022475"/>
    </source>
</evidence>
<evidence type="ECO:0000256" key="4">
    <source>
        <dbReference type="ARBA" id="ARBA00022597"/>
    </source>
</evidence>
<dbReference type="EMBL" id="BOPZ01000002">
    <property type="protein sequence ID" value="GIM27685.1"/>
    <property type="molecule type" value="Genomic_DNA"/>
</dbReference>
<evidence type="ECO:0000256" key="6">
    <source>
        <dbReference type="ARBA" id="ARBA00022847"/>
    </source>
</evidence>
<evidence type="ECO:0000256" key="9">
    <source>
        <dbReference type="SAM" id="Phobius"/>
    </source>
</evidence>
<evidence type="ECO:0000313" key="10">
    <source>
        <dbReference type="EMBL" id="GIM27685.1"/>
    </source>
</evidence>
<dbReference type="InterPro" id="IPR004684">
    <property type="entry name" value="2keto-3dGluconate_permease"/>
</dbReference>
<comment type="similarity">
    <text evidence="1">Belongs to the KdgT transporter family.</text>
</comment>
<evidence type="ECO:0000256" key="5">
    <source>
        <dbReference type="ARBA" id="ARBA00022692"/>
    </source>
</evidence>
<feature type="transmembrane region" description="Helical" evidence="9">
    <location>
        <begin position="283"/>
        <end position="302"/>
    </location>
</feature>